<dbReference type="GO" id="GO:0005886">
    <property type="term" value="C:plasma membrane"/>
    <property type="evidence" value="ECO:0007669"/>
    <property type="project" value="UniProtKB-SubCell"/>
</dbReference>
<evidence type="ECO:0000256" key="7">
    <source>
        <dbReference type="ARBA" id="ARBA00023136"/>
    </source>
</evidence>
<evidence type="ECO:0000256" key="8">
    <source>
        <dbReference type="SAM" id="Phobius"/>
    </source>
</evidence>
<dbReference type="NCBIfam" id="TIGR03426">
    <property type="entry name" value="shape_MreD"/>
    <property type="match status" value="1"/>
</dbReference>
<name>A0A5J5JT64_9ACTN</name>
<dbReference type="RefSeq" id="WP_150940544.1">
    <property type="nucleotide sequence ID" value="NZ_VYTZ01000026.1"/>
</dbReference>
<dbReference type="Proteomes" id="UP000327011">
    <property type="component" value="Unassembled WGS sequence"/>
</dbReference>
<comment type="subcellular location">
    <subcellularLocation>
        <location evidence="1">Cell membrane</location>
        <topology evidence="1">Multi-pass membrane protein</topology>
    </subcellularLocation>
</comment>
<evidence type="ECO:0000256" key="5">
    <source>
        <dbReference type="ARBA" id="ARBA00022960"/>
    </source>
</evidence>
<reference evidence="9 10" key="1">
    <citation type="submission" date="2019-09" db="EMBL/GenBank/DDBJ databases">
        <title>Screening of Novel Bioactive Compounds from Soil-Associated.</title>
        <authorList>
            <person name="Gong X."/>
        </authorList>
    </citation>
    <scope>NUCLEOTIDE SEQUENCE [LARGE SCALE GENOMIC DNA]</scope>
    <source>
        <strain evidence="9 10">Gxj-6</strain>
    </source>
</reference>
<evidence type="ECO:0000256" key="6">
    <source>
        <dbReference type="ARBA" id="ARBA00022989"/>
    </source>
</evidence>
<dbReference type="AlphaFoldDB" id="A0A5J5JT64"/>
<keyword evidence="6 8" id="KW-1133">Transmembrane helix</keyword>
<dbReference type="InterPro" id="IPR007227">
    <property type="entry name" value="Cell_shape_determining_MreD"/>
</dbReference>
<gene>
    <name evidence="9" type="primary">mreD</name>
    <name evidence="9" type="ORF">F5972_36090</name>
</gene>
<evidence type="ECO:0000256" key="4">
    <source>
        <dbReference type="ARBA" id="ARBA00022692"/>
    </source>
</evidence>
<feature type="transmembrane region" description="Helical" evidence="8">
    <location>
        <begin position="128"/>
        <end position="151"/>
    </location>
</feature>
<keyword evidence="10" id="KW-1185">Reference proteome</keyword>
<dbReference type="EMBL" id="VYTZ01000026">
    <property type="protein sequence ID" value="KAA9373237.1"/>
    <property type="molecule type" value="Genomic_DNA"/>
</dbReference>
<keyword evidence="5" id="KW-0133">Cell shape</keyword>
<proteinExistence type="inferred from homology"/>
<accession>A0A5J5JT64</accession>
<comment type="similarity">
    <text evidence="2">Belongs to the MreD family.</text>
</comment>
<comment type="caution">
    <text evidence="9">The sequence shown here is derived from an EMBL/GenBank/DDBJ whole genome shotgun (WGS) entry which is preliminary data.</text>
</comment>
<evidence type="ECO:0000256" key="3">
    <source>
        <dbReference type="ARBA" id="ARBA00022475"/>
    </source>
</evidence>
<dbReference type="Pfam" id="PF04093">
    <property type="entry name" value="MreD"/>
    <property type="match status" value="1"/>
</dbReference>
<evidence type="ECO:0000256" key="1">
    <source>
        <dbReference type="ARBA" id="ARBA00004651"/>
    </source>
</evidence>
<evidence type="ECO:0000313" key="9">
    <source>
        <dbReference type="EMBL" id="KAA9373237.1"/>
    </source>
</evidence>
<dbReference type="GO" id="GO:0008360">
    <property type="term" value="P:regulation of cell shape"/>
    <property type="evidence" value="ECO:0007669"/>
    <property type="project" value="UniProtKB-KW"/>
</dbReference>
<keyword evidence="7 8" id="KW-0472">Membrane</keyword>
<evidence type="ECO:0000256" key="2">
    <source>
        <dbReference type="ARBA" id="ARBA00007776"/>
    </source>
</evidence>
<protein>
    <submittedName>
        <fullName evidence="9">Rod shape-determining protein MreD</fullName>
    </submittedName>
</protein>
<feature type="transmembrane region" description="Helical" evidence="8">
    <location>
        <begin position="67"/>
        <end position="85"/>
    </location>
</feature>
<feature type="transmembrane region" description="Helical" evidence="8">
    <location>
        <begin position="92"/>
        <end position="116"/>
    </location>
</feature>
<keyword evidence="3" id="KW-1003">Cell membrane</keyword>
<organism evidence="9 10">
    <name type="scientific">Microbispora cellulosiformans</name>
    <dbReference type="NCBI Taxonomy" id="2614688"/>
    <lineage>
        <taxon>Bacteria</taxon>
        <taxon>Bacillati</taxon>
        <taxon>Actinomycetota</taxon>
        <taxon>Actinomycetes</taxon>
        <taxon>Streptosporangiales</taxon>
        <taxon>Streptosporangiaceae</taxon>
        <taxon>Microbispora</taxon>
    </lineage>
</organism>
<evidence type="ECO:0000313" key="10">
    <source>
        <dbReference type="Proteomes" id="UP000327011"/>
    </source>
</evidence>
<keyword evidence="4 8" id="KW-0812">Transmembrane</keyword>
<sequence length="172" mass="17802">MLRNVTPALLLFVALVLQVSLVNRLLFTWAPDLVLLTVALLAAKRGPLPGAVIGFCGGLAYDLLPPANHTLGQYALVLCALGYAAGRMGDRLPLLVMAACGVLAPGMVAGLGALLGAPGVTWGVLATAWPRAAVCNLVAAPLVLWAVNALYGGRRRRAGRTELVPGYRRGAA</sequence>